<organism evidence="2">
    <name type="scientific">Arundo donax</name>
    <name type="common">Giant reed</name>
    <name type="synonym">Donax arundinaceus</name>
    <dbReference type="NCBI Taxonomy" id="35708"/>
    <lineage>
        <taxon>Eukaryota</taxon>
        <taxon>Viridiplantae</taxon>
        <taxon>Streptophyta</taxon>
        <taxon>Embryophyta</taxon>
        <taxon>Tracheophyta</taxon>
        <taxon>Spermatophyta</taxon>
        <taxon>Magnoliopsida</taxon>
        <taxon>Liliopsida</taxon>
        <taxon>Poales</taxon>
        <taxon>Poaceae</taxon>
        <taxon>PACMAD clade</taxon>
        <taxon>Arundinoideae</taxon>
        <taxon>Arundineae</taxon>
        <taxon>Arundo</taxon>
    </lineage>
</organism>
<dbReference type="EMBL" id="GBRH01259408">
    <property type="protein sequence ID" value="JAD38487.1"/>
    <property type="molecule type" value="Transcribed_RNA"/>
</dbReference>
<reference evidence="2" key="2">
    <citation type="journal article" date="2015" name="Data Brief">
        <title>Shoot transcriptome of the giant reed, Arundo donax.</title>
        <authorList>
            <person name="Barrero R.A."/>
            <person name="Guerrero F.D."/>
            <person name="Moolhuijzen P."/>
            <person name="Goolsby J.A."/>
            <person name="Tidwell J."/>
            <person name="Bellgard S.E."/>
            <person name="Bellgard M.I."/>
        </authorList>
    </citation>
    <scope>NUCLEOTIDE SEQUENCE</scope>
    <source>
        <tissue evidence="2">Shoot tissue taken approximately 20 cm above the soil surface</tissue>
    </source>
</reference>
<reference evidence="2" key="1">
    <citation type="submission" date="2014-09" db="EMBL/GenBank/DDBJ databases">
        <authorList>
            <person name="Magalhaes I.L.F."/>
            <person name="Oliveira U."/>
            <person name="Santos F.R."/>
            <person name="Vidigal T.H.D.A."/>
            <person name="Brescovit A.D."/>
            <person name="Santos A.J."/>
        </authorList>
    </citation>
    <scope>NUCLEOTIDE SEQUENCE</scope>
    <source>
        <tissue evidence="2">Shoot tissue taken approximately 20 cm above the soil surface</tissue>
    </source>
</reference>
<proteinExistence type="predicted"/>
<accession>A0A0A8ZUI6</accession>
<evidence type="ECO:0000313" key="2">
    <source>
        <dbReference type="EMBL" id="JAD38487.1"/>
    </source>
</evidence>
<name>A0A0A8ZUI6_ARUDO</name>
<dbReference type="AlphaFoldDB" id="A0A0A8ZUI6"/>
<feature type="region of interest" description="Disordered" evidence="1">
    <location>
        <begin position="55"/>
        <end position="80"/>
    </location>
</feature>
<protein>
    <submittedName>
        <fullName evidence="2">Uncharacterized protein</fullName>
    </submittedName>
</protein>
<feature type="compositionally biased region" description="Basic and acidic residues" evidence="1">
    <location>
        <begin position="55"/>
        <end position="73"/>
    </location>
</feature>
<sequence length="80" mass="8884">MTGEPTIPSTRSLLETIEGLVQSANMIRMSGDQDERCPQNQQVVHSKPSRIACHGEKHSSHLADESANCERRPVKGWSEL</sequence>
<evidence type="ECO:0000256" key="1">
    <source>
        <dbReference type="SAM" id="MobiDB-lite"/>
    </source>
</evidence>